<comment type="caution">
    <text evidence="2">The sequence shown here is derived from an EMBL/GenBank/DDBJ whole genome shotgun (WGS) entry which is preliminary data.</text>
</comment>
<dbReference type="PANTHER" id="PTHR11614">
    <property type="entry name" value="PHOSPHOLIPASE-RELATED"/>
    <property type="match status" value="1"/>
</dbReference>
<organism evidence="2 3">
    <name type="scientific">Spongiibacter thalassae</name>
    <dbReference type="NCBI Taxonomy" id="2721624"/>
    <lineage>
        <taxon>Bacteria</taxon>
        <taxon>Pseudomonadati</taxon>
        <taxon>Pseudomonadota</taxon>
        <taxon>Gammaproteobacteria</taxon>
        <taxon>Cellvibrionales</taxon>
        <taxon>Spongiibacteraceae</taxon>
        <taxon>Spongiibacter</taxon>
    </lineage>
</organism>
<keyword evidence="3" id="KW-1185">Reference proteome</keyword>
<accession>A0ABX1GLM1</accession>
<dbReference type="PRINTS" id="PR00111">
    <property type="entry name" value="ABHYDROLASE"/>
</dbReference>
<reference evidence="2 3" key="1">
    <citation type="submission" date="2020-04" db="EMBL/GenBank/DDBJ databases">
        <authorList>
            <person name="Yoon J."/>
        </authorList>
    </citation>
    <scope>NUCLEOTIDE SEQUENCE [LARGE SCALE GENOMIC DNA]</scope>
    <source>
        <strain evidence="2 3">KMU-166</strain>
    </source>
</reference>
<sequence length="290" mass="31260">MNHLDGSLSSADGTEIYWQSWQCPEPVACVLVSHGLGEHGGRYAPIAERLVQQGCNVFAIDHRGHGKSGGRRGLIDHFTRCIDDVDLLVEQQLIPAGRPVIVFGHSMGGAIATAYAIKHQQKLAALMLSGAALSADLVPGPMKLICAGLGKLAPRLPVLKIDPSAVSRDPEQVALYANDPLNLSGHVPVRTIAEMVATIAGLPSRFPQLRLPMLVMHGSDDQLIPASASEYLFEHCGSEDKTLKIYDGLYHEILNELPDDREQVMDDILEWVSARFPEGALPAGTLPEGT</sequence>
<dbReference type="RefSeq" id="WP_168451814.1">
    <property type="nucleotide sequence ID" value="NZ_JAAWWK010000007.1"/>
</dbReference>
<proteinExistence type="predicted"/>
<keyword evidence="2" id="KW-0378">Hydrolase</keyword>
<dbReference type="Gene3D" id="3.40.50.1820">
    <property type="entry name" value="alpha/beta hydrolase"/>
    <property type="match status" value="1"/>
</dbReference>
<dbReference type="Proteomes" id="UP000765845">
    <property type="component" value="Unassembled WGS sequence"/>
</dbReference>
<dbReference type="InterPro" id="IPR000073">
    <property type="entry name" value="AB_hydrolase_1"/>
</dbReference>
<dbReference type="SUPFAM" id="SSF53474">
    <property type="entry name" value="alpha/beta-Hydrolases"/>
    <property type="match status" value="1"/>
</dbReference>
<dbReference type="EMBL" id="JAAWWK010000007">
    <property type="protein sequence ID" value="NKI19293.1"/>
    <property type="molecule type" value="Genomic_DNA"/>
</dbReference>
<evidence type="ECO:0000313" key="3">
    <source>
        <dbReference type="Proteomes" id="UP000765845"/>
    </source>
</evidence>
<dbReference type="Pfam" id="PF12146">
    <property type="entry name" value="Hydrolase_4"/>
    <property type="match status" value="1"/>
</dbReference>
<protein>
    <submittedName>
        <fullName evidence="2">Alpha/beta hydrolase</fullName>
    </submittedName>
</protein>
<dbReference type="InterPro" id="IPR029058">
    <property type="entry name" value="AB_hydrolase_fold"/>
</dbReference>
<name>A0ABX1GLM1_9GAMM</name>
<dbReference type="GO" id="GO:0016787">
    <property type="term" value="F:hydrolase activity"/>
    <property type="evidence" value="ECO:0007669"/>
    <property type="project" value="UniProtKB-KW"/>
</dbReference>
<feature type="domain" description="Serine aminopeptidase S33" evidence="1">
    <location>
        <begin position="25"/>
        <end position="257"/>
    </location>
</feature>
<gene>
    <name evidence="2" type="ORF">HCU74_17945</name>
</gene>
<dbReference type="InterPro" id="IPR051044">
    <property type="entry name" value="MAG_DAG_Lipase"/>
</dbReference>
<dbReference type="InterPro" id="IPR022742">
    <property type="entry name" value="Hydrolase_4"/>
</dbReference>
<evidence type="ECO:0000313" key="2">
    <source>
        <dbReference type="EMBL" id="NKI19293.1"/>
    </source>
</evidence>
<evidence type="ECO:0000259" key="1">
    <source>
        <dbReference type="Pfam" id="PF12146"/>
    </source>
</evidence>